<evidence type="ECO:0000313" key="1">
    <source>
        <dbReference type="EMBL" id="UZA68689.1"/>
    </source>
</evidence>
<dbReference type="Proteomes" id="UP001163644">
    <property type="component" value="Chromosome"/>
</dbReference>
<accession>A0AA46VYD1</accession>
<reference evidence="1" key="1">
    <citation type="submission" date="2019-02" db="EMBL/GenBank/DDBJ databases">
        <authorList>
            <person name="Lutz S."/>
            <person name="Schori C."/>
            <person name="Ahrens C.H."/>
            <person name="Gueguen E."/>
        </authorList>
    </citation>
    <scope>NUCLEOTIDE SEQUENCE</scope>
    <source>
        <strain evidence="1">Psy35</strain>
    </source>
</reference>
<organism evidence="1 2">
    <name type="scientific">Pseudomonas viridiflava</name>
    <name type="common">Phytomonas viridiflava</name>
    <dbReference type="NCBI Taxonomy" id="33069"/>
    <lineage>
        <taxon>Bacteria</taxon>
        <taxon>Pseudomonadati</taxon>
        <taxon>Pseudomonadota</taxon>
        <taxon>Gammaproteobacteria</taxon>
        <taxon>Pseudomonadales</taxon>
        <taxon>Pseudomonadaceae</taxon>
        <taxon>Pseudomonas</taxon>
    </lineage>
</organism>
<dbReference type="EMBL" id="CP036495">
    <property type="protein sequence ID" value="UZA68689.1"/>
    <property type="molecule type" value="Genomic_DNA"/>
</dbReference>
<name>A0AA46VYD1_PSEVI</name>
<dbReference type="RefSeq" id="WP_050575447.1">
    <property type="nucleotide sequence ID" value="NZ_CP036495.1"/>
</dbReference>
<protein>
    <submittedName>
        <fullName evidence="1">Glycosaminoglycan attachment protein</fullName>
    </submittedName>
</protein>
<gene>
    <name evidence="1" type="ORF">EZZ81_10825</name>
</gene>
<sequence>MAINLFQNRDVKKSKLHPQFAQLQTGPGYLPARRLLRKIQKNFHDPDGNFVEQFQTSGFDQRTFELFLHEMFKESGNDIDRSYDRPDFILSRDDLTVAVEAVTASPASNKGVVPYSPFPDGDKVDMAQAIRHELPIRLGSPLYSKLRKRYWELDQVKGKPLVFAIQDFSRSGSLLSSSVALSQYLYGVEFHSEYDSSGSLIVGNSEINTHMNDLKSIPSGYFKQPDSEHVSAIIFTNAGTIAKFNRIGQEGFAHDSSLVMFRYGTCYRHDPDASLPAPFLYEVGASGSPKESWRQGSVAIHNPSAKHPIPIGWLGTSADMFIRDEDVITEFHEPFHPYMSMTHMFPASSNRYLIQRELDKVWQELTSAYPE</sequence>
<proteinExistence type="predicted"/>
<evidence type="ECO:0000313" key="2">
    <source>
        <dbReference type="Proteomes" id="UP001163644"/>
    </source>
</evidence>
<dbReference type="AlphaFoldDB" id="A0AA46VYD1"/>